<name>A0A8J7LUS5_9BACT</name>
<evidence type="ECO:0000256" key="1">
    <source>
        <dbReference type="SAM" id="MobiDB-lite"/>
    </source>
</evidence>
<protein>
    <recommendedName>
        <fullName evidence="5">YXWGXW repeat-containing protein</fullName>
    </recommendedName>
</protein>
<evidence type="ECO:0000256" key="2">
    <source>
        <dbReference type="SAM" id="SignalP"/>
    </source>
</evidence>
<evidence type="ECO:0000313" key="3">
    <source>
        <dbReference type="EMBL" id="MBJ6724994.1"/>
    </source>
</evidence>
<keyword evidence="2" id="KW-0732">Signal</keyword>
<reference evidence="3" key="1">
    <citation type="submission" date="2020-12" db="EMBL/GenBank/DDBJ databases">
        <title>Geomonas sp. Red875, isolated from river sediment.</title>
        <authorList>
            <person name="Xu Z."/>
            <person name="Zhang Z."/>
            <person name="Masuda Y."/>
            <person name="Itoh H."/>
            <person name="Senoo K."/>
        </authorList>
    </citation>
    <scope>NUCLEOTIDE SEQUENCE</scope>
    <source>
        <strain evidence="3">Red875</strain>
    </source>
</reference>
<dbReference type="Proteomes" id="UP000636888">
    <property type="component" value="Unassembled WGS sequence"/>
</dbReference>
<evidence type="ECO:0000313" key="4">
    <source>
        <dbReference type="Proteomes" id="UP000636888"/>
    </source>
</evidence>
<keyword evidence="4" id="KW-1185">Reference proteome</keyword>
<sequence>MHTASGAAFLLSALLVTASVAPAAAEVNLNINLGPPPIAVAAPPEVVLVPGSQVYFVPGVSFDVFYYGGYWWSPRGDRWYRSPAYNGPWRGVSRRYVPAPIFRVPRDYQRVYYRERHIPYGQWKKERSEHREGRPGRGGEWRGGPGDRGEHRGDGGEHGRGEHGEHGRGER</sequence>
<dbReference type="EMBL" id="JAEMHM010000007">
    <property type="protein sequence ID" value="MBJ6724994.1"/>
    <property type="molecule type" value="Genomic_DNA"/>
</dbReference>
<feature type="region of interest" description="Disordered" evidence="1">
    <location>
        <begin position="125"/>
        <end position="171"/>
    </location>
</feature>
<proteinExistence type="predicted"/>
<feature type="signal peptide" evidence="2">
    <location>
        <begin position="1"/>
        <end position="23"/>
    </location>
</feature>
<comment type="caution">
    <text evidence="3">The sequence shown here is derived from an EMBL/GenBank/DDBJ whole genome shotgun (WGS) entry which is preliminary data.</text>
</comment>
<organism evidence="3 4">
    <name type="scientific">Geomesophilobacter sediminis</name>
    <dbReference type="NCBI Taxonomy" id="2798584"/>
    <lineage>
        <taxon>Bacteria</taxon>
        <taxon>Pseudomonadati</taxon>
        <taxon>Thermodesulfobacteriota</taxon>
        <taxon>Desulfuromonadia</taxon>
        <taxon>Geobacterales</taxon>
        <taxon>Geobacteraceae</taxon>
        <taxon>Geomesophilobacter</taxon>
    </lineage>
</organism>
<gene>
    <name evidence="3" type="ORF">JFN93_09765</name>
</gene>
<evidence type="ECO:0008006" key="5">
    <source>
        <dbReference type="Google" id="ProtNLM"/>
    </source>
</evidence>
<accession>A0A8J7LUS5</accession>
<feature type="chain" id="PRO_5035261819" description="YXWGXW repeat-containing protein" evidence="2">
    <location>
        <begin position="24"/>
        <end position="171"/>
    </location>
</feature>
<dbReference type="AlphaFoldDB" id="A0A8J7LUS5"/>